<dbReference type="SUPFAM" id="SSF53850">
    <property type="entry name" value="Periplasmic binding protein-like II"/>
    <property type="match status" value="1"/>
</dbReference>
<dbReference type="RefSeq" id="WP_236343473.1">
    <property type="nucleotide sequence ID" value="NZ_CAKMMF010000017.1"/>
</dbReference>
<name>A0ABM9CCE8_9BACL</name>
<comment type="similarity">
    <text evidence="2">Belongs to the bacterial solute-binding protein 1 family.</text>
</comment>
<protein>
    <recommendedName>
        <fullName evidence="7">Multiple sugar transport system substrate-binding protein</fullName>
    </recommendedName>
</protein>
<dbReference type="InterPro" id="IPR050490">
    <property type="entry name" value="Bact_solute-bd_prot1"/>
</dbReference>
<proteinExistence type="inferred from homology"/>
<evidence type="ECO:0000313" key="5">
    <source>
        <dbReference type="EMBL" id="CAH1210037.1"/>
    </source>
</evidence>
<keyword evidence="4" id="KW-0732">Signal</keyword>
<accession>A0ABM9CCE8</accession>
<evidence type="ECO:0000256" key="4">
    <source>
        <dbReference type="ARBA" id="ARBA00022729"/>
    </source>
</evidence>
<reference evidence="5" key="1">
    <citation type="submission" date="2022-01" db="EMBL/GenBank/DDBJ databases">
        <authorList>
            <person name="Criscuolo A."/>
        </authorList>
    </citation>
    <scope>NUCLEOTIDE SEQUENCE</scope>
    <source>
        <strain evidence="5">CIP111893</strain>
    </source>
</reference>
<dbReference type="InterPro" id="IPR006059">
    <property type="entry name" value="SBP"/>
</dbReference>
<comment type="caution">
    <text evidence="5">The sequence shown here is derived from an EMBL/GenBank/DDBJ whole genome shotgun (WGS) entry which is preliminary data.</text>
</comment>
<dbReference type="Gene3D" id="3.40.190.10">
    <property type="entry name" value="Periplasmic binding protein-like II"/>
    <property type="match status" value="1"/>
</dbReference>
<sequence length="510" mass="57590">MPENKSLSGKGRVFSRSTAIVLVFILLTSLLAACSKGDDNGSGADNRVLRIGFLYSSPDNEQYLRQQYTDSFELLNPDVEIQIVGAINYDDQRYEEYDPKKEQPDPYEKLKEMLTGKNPVDVLMIDLGNMKRLVKDNMLKQLDPYIQNSEFDITDIVPTVIDGIKDAGEGSLYGLAPTFSSSALYYNKALFTEAGVPFPTDGMQWNDLFTLAKRVTKGEGQERKFGLALSRYGGDPFYDTQNYAAPLRLKTWDDKGEKMTVDTPQWAKVWKDILPLYKEKIMPTQKDMYPEESAMEDGKRSFNPFQGDMFLSGRLAMTIGGYDYIQELERAKGAAEKNKNVTAIDWDVVTVPTFPEEPNVGGSIYINNLMTINAKASNSDDAWKFIEFNNSKEWAKLKSRSTYEMVSRISFLKPKEGTNFNIKAFYTLKPVPPSDTDISTLYQKLPNIWEVNQYGSQLFLEVIEGKKGVEEALKEWQTKGDALLQKMKKDPQASIHTMEGGGVSSVGVYR</sequence>
<dbReference type="PROSITE" id="PS51257">
    <property type="entry name" value="PROKAR_LIPOPROTEIN"/>
    <property type="match status" value="1"/>
</dbReference>
<dbReference type="Pfam" id="PF01547">
    <property type="entry name" value="SBP_bac_1"/>
    <property type="match status" value="1"/>
</dbReference>
<evidence type="ECO:0000256" key="3">
    <source>
        <dbReference type="ARBA" id="ARBA00022448"/>
    </source>
</evidence>
<keyword evidence="6" id="KW-1185">Reference proteome</keyword>
<keyword evidence="3" id="KW-0813">Transport</keyword>
<organism evidence="5 6">
    <name type="scientific">Paenibacillus plantiphilus</name>
    <dbReference type="NCBI Taxonomy" id="2905650"/>
    <lineage>
        <taxon>Bacteria</taxon>
        <taxon>Bacillati</taxon>
        <taxon>Bacillota</taxon>
        <taxon>Bacilli</taxon>
        <taxon>Bacillales</taxon>
        <taxon>Paenibacillaceae</taxon>
        <taxon>Paenibacillus</taxon>
    </lineage>
</organism>
<evidence type="ECO:0008006" key="7">
    <source>
        <dbReference type="Google" id="ProtNLM"/>
    </source>
</evidence>
<dbReference type="PANTHER" id="PTHR43649:SF31">
    <property type="entry name" value="SN-GLYCEROL-3-PHOSPHATE-BINDING PERIPLASMIC PROTEIN UGPB"/>
    <property type="match status" value="1"/>
</dbReference>
<evidence type="ECO:0000313" key="6">
    <source>
        <dbReference type="Proteomes" id="UP000838686"/>
    </source>
</evidence>
<evidence type="ECO:0000256" key="1">
    <source>
        <dbReference type="ARBA" id="ARBA00004196"/>
    </source>
</evidence>
<comment type="subcellular location">
    <subcellularLocation>
        <location evidence="1">Cell envelope</location>
    </subcellularLocation>
</comment>
<dbReference type="Proteomes" id="UP000838686">
    <property type="component" value="Unassembled WGS sequence"/>
</dbReference>
<dbReference type="EMBL" id="CAKMMF010000017">
    <property type="protein sequence ID" value="CAH1210037.1"/>
    <property type="molecule type" value="Genomic_DNA"/>
</dbReference>
<gene>
    <name evidence="5" type="ORF">PAECIP111893_03120</name>
</gene>
<dbReference type="PANTHER" id="PTHR43649">
    <property type="entry name" value="ARABINOSE-BINDING PROTEIN-RELATED"/>
    <property type="match status" value="1"/>
</dbReference>
<evidence type="ECO:0000256" key="2">
    <source>
        <dbReference type="ARBA" id="ARBA00008520"/>
    </source>
</evidence>